<accession>A0A0C3P257</accession>
<gene>
    <name evidence="1" type="ORF">M404DRAFT_1002986</name>
</gene>
<dbReference type="Proteomes" id="UP000054217">
    <property type="component" value="Unassembled WGS sequence"/>
</dbReference>
<dbReference type="HOGENOM" id="CLU_2723229_0_0_1"/>
<evidence type="ECO:0000313" key="1">
    <source>
        <dbReference type="EMBL" id="KIO01576.1"/>
    </source>
</evidence>
<dbReference type="EMBL" id="KN831987">
    <property type="protein sequence ID" value="KIO01576.1"/>
    <property type="molecule type" value="Genomic_DNA"/>
</dbReference>
<evidence type="ECO:0000313" key="2">
    <source>
        <dbReference type="Proteomes" id="UP000054217"/>
    </source>
</evidence>
<reference evidence="2" key="2">
    <citation type="submission" date="2015-01" db="EMBL/GenBank/DDBJ databases">
        <title>Evolutionary Origins and Diversification of the Mycorrhizal Mutualists.</title>
        <authorList>
            <consortium name="DOE Joint Genome Institute"/>
            <consortium name="Mycorrhizal Genomics Consortium"/>
            <person name="Kohler A."/>
            <person name="Kuo A."/>
            <person name="Nagy L.G."/>
            <person name="Floudas D."/>
            <person name="Copeland A."/>
            <person name="Barry K.W."/>
            <person name="Cichocki N."/>
            <person name="Veneault-Fourrey C."/>
            <person name="LaButti K."/>
            <person name="Lindquist E.A."/>
            <person name="Lipzen A."/>
            <person name="Lundell T."/>
            <person name="Morin E."/>
            <person name="Murat C."/>
            <person name="Riley R."/>
            <person name="Ohm R."/>
            <person name="Sun H."/>
            <person name="Tunlid A."/>
            <person name="Henrissat B."/>
            <person name="Grigoriev I.V."/>
            <person name="Hibbett D.S."/>
            <person name="Martin F."/>
        </authorList>
    </citation>
    <scope>NUCLEOTIDE SEQUENCE [LARGE SCALE GENOMIC DNA]</scope>
    <source>
        <strain evidence="2">Marx 270</strain>
    </source>
</reference>
<protein>
    <submittedName>
        <fullName evidence="1">Uncharacterized protein</fullName>
    </submittedName>
</protein>
<name>A0A0C3P257_PISTI</name>
<proteinExistence type="predicted"/>
<organism evidence="1 2">
    <name type="scientific">Pisolithus tinctorius Marx 270</name>
    <dbReference type="NCBI Taxonomy" id="870435"/>
    <lineage>
        <taxon>Eukaryota</taxon>
        <taxon>Fungi</taxon>
        <taxon>Dikarya</taxon>
        <taxon>Basidiomycota</taxon>
        <taxon>Agaricomycotina</taxon>
        <taxon>Agaricomycetes</taxon>
        <taxon>Agaricomycetidae</taxon>
        <taxon>Boletales</taxon>
        <taxon>Sclerodermatineae</taxon>
        <taxon>Pisolithaceae</taxon>
        <taxon>Pisolithus</taxon>
    </lineage>
</organism>
<keyword evidence="2" id="KW-1185">Reference proteome</keyword>
<dbReference type="InParanoid" id="A0A0C3P257"/>
<sequence>MAFWQLSLWSIPFREGLAGQRVRYISRQSLGGSGGWHSHQPEICGWSFFALPPLSGQGTTPVSPHSVRHAYP</sequence>
<reference evidence="1 2" key="1">
    <citation type="submission" date="2014-04" db="EMBL/GenBank/DDBJ databases">
        <authorList>
            <consortium name="DOE Joint Genome Institute"/>
            <person name="Kuo A."/>
            <person name="Kohler A."/>
            <person name="Costa M.D."/>
            <person name="Nagy L.G."/>
            <person name="Floudas D."/>
            <person name="Copeland A."/>
            <person name="Barry K.W."/>
            <person name="Cichocki N."/>
            <person name="Veneault-Fourrey C."/>
            <person name="LaButti K."/>
            <person name="Lindquist E.A."/>
            <person name="Lipzen A."/>
            <person name="Lundell T."/>
            <person name="Morin E."/>
            <person name="Murat C."/>
            <person name="Sun H."/>
            <person name="Tunlid A."/>
            <person name="Henrissat B."/>
            <person name="Grigoriev I.V."/>
            <person name="Hibbett D.S."/>
            <person name="Martin F."/>
            <person name="Nordberg H.P."/>
            <person name="Cantor M.N."/>
            <person name="Hua S.X."/>
        </authorList>
    </citation>
    <scope>NUCLEOTIDE SEQUENCE [LARGE SCALE GENOMIC DNA]</scope>
    <source>
        <strain evidence="1 2">Marx 270</strain>
    </source>
</reference>
<dbReference type="AlphaFoldDB" id="A0A0C3P257"/>